<sequence>MSDPKERLSPIKKVKAALVRSPRSPTSDKIGFADEGIPADVCDSQMEDIYFDDPKSRESLSSNPGDTAKHLAERKRCTTDNWKAEIERRIVAESKMVDHAYGAKNPFRNQAYGHGDGQK</sequence>
<dbReference type="OrthoDB" id="4153516at2759"/>
<evidence type="ECO:0000313" key="3">
    <source>
        <dbReference type="Proteomes" id="UP000054466"/>
    </source>
</evidence>
<dbReference type="Proteomes" id="UP000054466">
    <property type="component" value="Unassembled WGS sequence"/>
</dbReference>
<organism evidence="2 3">
    <name type="scientific">Cladophialophora immunda</name>
    <dbReference type="NCBI Taxonomy" id="569365"/>
    <lineage>
        <taxon>Eukaryota</taxon>
        <taxon>Fungi</taxon>
        <taxon>Dikarya</taxon>
        <taxon>Ascomycota</taxon>
        <taxon>Pezizomycotina</taxon>
        <taxon>Eurotiomycetes</taxon>
        <taxon>Chaetothyriomycetidae</taxon>
        <taxon>Chaetothyriales</taxon>
        <taxon>Herpotrichiellaceae</taxon>
        <taxon>Cladophialophora</taxon>
    </lineage>
</organism>
<dbReference type="RefSeq" id="XP_016255356.1">
    <property type="nucleotide sequence ID" value="XM_016388428.1"/>
</dbReference>
<dbReference type="VEuPathDB" id="FungiDB:PV07_01855"/>
<gene>
    <name evidence="2" type="ORF">PV07_01855</name>
</gene>
<dbReference type="GeneID" id="27341049"/>
<dbReference type="AlphaFoldDB" id="A0A0D2CYY3"/>
<protein>
    <submittedName>
        <fullName evidence="2">Uncharacterized protein</fullName>
    </submittedName>
</protein>
<dbReference type="EMBL" id="KN847040">
    <property type="protein sequence ID" value="KIW35140.1"/>
    <property type="molecule type" value="Genomic_DNA"/>
</dbReference>
<accession>A0A0D2CYY3</accession>
<reference evidence="2 3" key="1">
    <citation type="submission" date="2015-01" db="EMBL/GenBank/DDBJ databases">
        <title>The Genome Sequence of Cladophialophora immunda CBS83496.</title>
        <authorList>
            <consortium name="The Broad Institute Genomics Platform"/>
            <person name="Cuomo C."/>
            <person name="de Hoog S."/>
            <person name="Gorbushina A."/>
            <person name="Stielow B."/>
            <person name="Teixiera M."/>
            <person name="Abouelleil A."/>
            <person name="Chapman S.B."/>
            <person name="Priest M."/>
            <person name="Young S.K."/>
            <person name="Wortman J."/>
            <person name="Nusbaum C."/>
            <person name="Birren B."/>
        </authorList>
    </citation>
    <scope>NUCLEOTIDE SEQUENCE [LARGE SCALE GENOMIC DNA]</scope>
    <source>
        <strain evidence="2 3">CBS 83496</strain>
    </source>
</reference>
<feature type="region of interest" description="Disordered" evidence="1">
    <location>
        <begin position="53"/>
        <end position="72"/>
    </location>
</feature>
<proteinExistence type="predicted"/>
<evidence type="ECO:0000313" key="2">
    <source>
        <dbReference type="EMBL" id="KIW35140.1"/>
    </source>
</evidence>
<evidence type="ECO:0000256" key="1">
    <source>
        <dbReference type="SAM" id="MobiDB-lite"/>
    </source>
</evidence>
<keyword evidence="3" id="KW-1185">Reference proteome</keyword>
<name>A0A0D2CYY3_9EURO</name>
<dbReference type="HOGENOM" id="CLU_132186_0_0_1"/>